<proteinExistence type="predicted"/>
<organism evidence="1">
    <name type="scientific">marine metagenome</name>
    <dbReference type="NCBI Taxonomy" id="408172"/>
    <lineage>
        <taxon>unclassified sequences</taxon>
        <taxon>metagenomes</taxon>
        <taxon>ecological metagenomes</taxon>
    </lineage>
</organism>
<sequence length="585" mass="61448">MQSHYRPGRLPGCLPVQLALGFVLVLAGFGHASAQAVPQADATGVEFPSTNRPDVRGVHGAVSSDHPLATAAGLAVLKNGGNAVDAVVTMASVLAVVRPHMNGVGGDAFGIFFDGATGDVVGMNGSGRAGALAEPSFFEQGGRQSIPGSGPLSVSLPGAVAAWDDALTRFGTISLAEAMAPAIAYAREGFPVSSRLASDIAGASRGLNQPARGLYLPGGSAPPVGSLLKNPALAVTLEQIAEEGKDGFYRGRPAEAISAFLERDGGHLRTADFAAHETTWMSPLEGTYLDHRILVLPPNTQGIAQLALMEMAAEHDLTAMGHNTADYLHTLIELKKLAFADRDRWVADPEFADIPVEKLLDADYLQRRAVNFGANAAEDVLPGIDGPVATNVRQGDADDSGDTVYITAVDQWGNAVSWIQSLFASFGSGLLEPETGVVLQNRGSLFTLDPNHPNVVAPGKRPYHTLTPLMALNRDGSLAFTLGTPGGDSQTQSLIQIVNNVFLFGMTPQAAIEAPRFRSYNGLRVDFEDRIPAGVLSDLGGRGHEPRVIHGWTATFGGAHMIRVEPSGTLTAAADPRREAYAMAY</sequence>
<dbReference type="GO" id="GO:0036374">
    <property type="term" value="F:glutathione hydrolase activity"/>
    <property type="evidence" value="ECO:0007669"/>
    <property type="project" value="InterPro"/>
</dbReference>
<protein>
    <recommendedName>
        <fullName evidence="2">Gamma-glutamyltransferase</fullName>
    </recommendedName>
</protein>
<dbReference type="Pfam" id="PF01019">
    <property type="entry name" value="G_glu_transpept"/>
    <property type="match status" value="1"/>
</dbReference>
<dbReference type="InterPro" id="IPR000101">
    <property type="entry name" value="GGT_peptidase"/>
</dbReference>
<dbReference type="PANTHER" id="PTHR43881">
    <property type="entry name" value="GAMMA-GLUTAMYLTRANSPEPTIDASE (AFU_ORTHOLOGUE AFUA_4G13580)"/>
    <property type="match status" value="1"/>
</dbReference>
<dbReference type="AlphaFoldDB" id="A0A381RSJ3"/>
<accession>A0A381RSJ3</accession>
<dbReference type="EMBL" id="UINC01002205">
    <property type="protein sequence ID" value="SUZ94121.1"/>
    <property type="molecule type" value="Genomic_DNA"/>
</dbReference>
<name>A0A381RSJ3_9ZZZZ</name>
<gene>
    <name evidence="1" type="ORF">METZ01_LOCUS46975</name>
</gene>
<dbReference type="InterPro" id="IPR029055">
    <property type="entry name" value="Ntn_hydrolases_N"/>
</dbReference>
<evidence type="ECO:0008006" key="2">
    <source>
        <dbReference type="Google" id="ProtNLM"/>
    </source>
</evidence>
<dbReference type="SUPFAM" id="SSF56235">
    <property type="entry name" value="N-terminal nucleophile aminohydrolases (Ntn hydrolases)"/>
    <property type="match status" value="1"/>
</dbReference>
<dbReference type="Gene3D" id="1.10.246.130">
    <property type="match status" value="1"/>
</dbReference>
<reference evidence="1" key="1">
    <citation type="submission" date="2018-05" db="EMBL/GenBank/DDBJ databases">
        <authorList>
            <person name="Lanie J.A."/>
            <person name="Ng W.-L."/>
            <person name="Kazmierczak K.M."/>
            <person name="Andrzejewski T.M."/>
            <person name="Davidsen T.M."/>
            <person name="Wayne K.J."/>
            <person name="Tettelin H."/>
            <person name="Glass J.I."/>
            <person name="Rusch D."/>
            <person name="Podicherti R."/>
            <person name="Tsui H.-C.T."/>
            <person name="Winkler M.E."/>
        </authorList>
    </citation>
    <scope>NUCLEOTIDE SEQUENCE</scope>
</reference>
<dbReference type="PRINTS" id="PR01210">
    <property type="entry name" value="GGTRANSPTASE"/>
</dbReference>
<dbReference type="PANTHER" id="PTHR43881:SF1">
    <property type="entry name" value="GAMMA-GLUTAMYLTRANSPEPTIDASE (AFU_ORTHOLOGUE AFUA_4G13580)"/>
    <property type="match status" value="1"/>
</dbReference>
<dbReference type="InterPro" id="IPR052896">
    <property type="entry name" value="GGT-like_enzyme"/>
</dbReference>
<dbReference type="GO" id="GO:0006751">
    <property type="term" value="P:glutathione catabolic process"/>
    <property type="evidence" value="ECO:0007669"/>
    <property type="project" value="InterPro"/>
</dbReference>
<dbReference type="NCBIfam" id="TIGR00066">
    <property type="entry name" value="g_glut_trans"/>
    <property type="match status" value="1"/>
</dbReference>
<evidence type="ECO:0000313" key="1">
    <source>
        <dbReference type="EMBL" id="SUZ94121.1"/>
    </source>
</evidence>
<dbReference type="Gene3D" id="3.60.20.40">
    <property type="match status" value="1"/>
</dbReference>
<dbReference type="InterPro" id="IPR043137">
    <property type="entry name" value="GGT_ssub_C"/>
</dbReference>
<dbReference type="InterPro" id="IPR043138">
    <property type="entry name" value="GGT_lsub"/>
</dbReference>